<dbReference type="InterPro" id="IPR029058">
    <property type="entry name" value="AB_hydrolase_fold"/>
</dbReference>
<dbReference type="AlphaFoldDB" id="A0A7H9BEI7"/>
<dbReference type="GO" id="GO:0016787">
    <property type="term" value="F:hydrolase activity"/>
    <property type="evidence" value="ECO:0007669"/>
    <property type="project" value="UniProtKB-KW"/>
</dbReference>
<dbReference type="Gene3D" id="3.40.50.1820">
    <property type="entry name" value="alpha/beta hydrolase"/>
    <property type="match status" value="1"/>
</dbReference>
<dbReference type="EMBL" id="CP058627">
    <property type="protein sequence ID" value="QLG86957.1"/>
    <property type="molecule type" value="Genomic_DNA"/>
</dbReference>
<evidence type="ECO:0000313" key="4">
    <source>
        <dbReference type="Proteomes" id="UP000509597"/>
    </source>
</evidence>
<dbReference type="InterPro" id="IPR000073">
    <property type="entry name" value="AB_hydrolase_1"/>
</dbReference>
<accession>A0A7H9BEI7</accession>
<dbReference type="RefSeq" id="WP_179357043.1">
    <property type="nucleotide sequence ID" value="NZ_CP058627.1"/>
</dbReference>
<reference evidence="3 4" key="1">
    <citation type="submission" date="2020-07" db="EMBL/GenBank/DDBJ databases">
        <title>Complete genome sequence of Chitinibacter sp. 2T18.</title>
        <authorList>
            <person name="Bae J.-W."/>
            <person name="Choi J.-W."/>
        </authorList>
    </citation>
    <scope>NUCLEOTIDE SEQUENCE [LARGE SCALE GENOMIC DNA]</scope>
    <source>
        <strain evidence="3 4">2T18</strain>
    </source>
</reference>
<name>A0A7H9BEI7_9NEIS</name>
<keyword evidence="1" id="KW-0812">Transmembrane</keyword>
<feature type="transmembrane region" description="Helical" evidence="1">
    <location>
        <begin position="6"/>
        <end position="29"/>
    </location>
</feature>
<feature type="domain" description="AB hydrolase-1" evidence="2">
    <location>
        <begin position="120"/>
        <end position="264"/>
    </location>
</feature>
<keyword evidence="1" id="KW-1133">Transmembrane helix</keyword>
<dbReference type="KEGG" id="chiz:HQ393_01145"/>
<sequence>MLRHPLVRTVLLLLLGALIPVLVLIALWVKQLPELSIWHTYVPAHEFTAERTDIKTFAQYQALEVQLLKDVSSHIVDVASSSDQRKINRYAPDSLTNPLHYKTNWNRSYLLTGDPDKASVLLVHGLSDSPYSLRALALKLHAQGYTVLGLRLPAHGTAPSALTELHWQDAAAAVRLAMNELSLRKKPIHYIGYSTGATLACEYQLAKLDGEALPTIASMTLISPAIAVSAAAKYASLASKLEPISGVSAAAWSDILPEYNPYKYNSFPLNAAVQINLLTSKIQQGFAKHAPLNDWPPTNVFLSTVDNTVLAEPVVSLFMNQLGTGRHQLMLFDLNRNAEFSPLLKTQAAQWAINLIDSPQTHPYRLQLISNRSTPESQQVSIEERNADSKQLERRTTQYAWPMDIYALSHIAMPFEPADPLFGDPRLTRNQRSVHLNQTLSGERGLLTISSNEMLRLRYNPFYALQEAEILQFIAH</sequence>
<keyword evidence="3" id="KW-0378">Hydrolase</keyword>
<dbReference type="SUPFAM" id="SSF53474">
    <property type="entry name" value="alpha/beta-Hydrolases"/>
    <property type="match status" value="1"/>
</dbReference>
<evidence type="ECO:0000259" key="2">
    <source>
        <dbReference type="Pfam" id="PF12697"/>
    </source>
</evidence>
<dbReference type="Proteomes" id="UP000509597">
    <property type="component" value="Chromosome"/>
</dbReference>
<keyword evidence="4" id="KW-1185">Reference proteome</keyword>
<proteinExistence type="predicted"/>
<keyword evidence="1" id="KW-0472">Membrane</keyword>
<evidence type="ECO:0000256" key="1">
    <source>
        <dbReference type="SAM" id="Phobius"/>
    </source>
</evidence>
<protein>
    <submittedName>
        <fullName evidence="3">Alpha/beta fold hydrolase</fullName>
    </submittedName>
</protein>
<organism evidence="3 4">
    <name type="scientific">Chitinibacter bivalviorum</name>
    <dbReference type="NCBI Taxonomy" id="2739434"/>
    <lineage>
        <taxon>Bacteria</taxon>
        <taxon>Pseudomonadati</taxon>
        <taxon>Pseudomonadota</taxon>
        <taxon>Betaproteobacteria</taxon>
        <taxon>Neisseriales</taxon>
        <taxon>Chitinibacteraceae</taxon>
        <taxon>Chitinibacter</taxon>
    </lineage>
</organism>
<evidence type="ECO:0000313" key="3">
    <source>
        <dbReference type="EMBL" id="QLG86957.1"/>
    </source>
</evidence>
<dbReference type="Pfam" id="PF12697">
    <property type="entry name" value="Abhydrolase_6"/>
    <property type="match status" value="1"/>
</dbReference>
<gene>
    <name evidence="3" type="ORF">HQ393_01145</name>
</gene>